<comment type="caution">
    <text evidence="2">The sequence shown here is derived from an EMBL/GenBank/DDBJ whole genome shotgun (WGS) entry which is preliminary data.</text>
</comment>
<reference evidence="3" key="1">
    <citation type="submission" date="2018-04" db="EMBL/GenBank/DDBJ databases">
        <authorList>
            <person name="Cornet L."/>
        </authorList>
    </citation>
    <scope>NUCLEOTIDE SEQUENCE [LARGE SCALE GENOMIC DNA]</scope>
</reference>
<protein>
    <submittedName>
        <fullName evidence="2">Uncharacterized protein</fullName>
    </submittedName>
</protein>
<proteinExistence type="predicted"/>
<evidence type="ECO:0000256" key="1">
    <source>
        <dbReference type="SAM" id="MobiDB-lite"/>
    </source>
</evidence>
<dbReference type="Proteomes" id="UP000249354">
    <property type="component" value="Unassembled WGS sequence"/>
</dbReference>
<feature type="compositionally biased region" description="Low complexity" evidence="1">
    <location>
        <begin position="37"/>
        <end position="47"/>
    </location>
</feature>
<feature type="compositionally biased region" description="Low complexity" evidence="1">
    <location>
        <begin position="1"/>
        <end position="15"/>
    </location>
</feature>
<accession>A0A2W4TYP5</accession>
<dbReference type="AlphaFoldDB" id="A0A2W4TYP5"/>
<name>A0A2W4TYP5_9CYAN</name>
<sequence length="76" mass="8660">MQSNAQSNSSHSQRQPTLGQSLQHLYEAVKHFMVQRPQPSAQSPTPSAKDKYGAKAGLYPYLPKGEEQRDWLDRLY</sequence>
<reference evidence="2 3" key="2">
    <citation type="submission" date="2018-06" db="EMBL/GenBank/DDBJ databases">
        <title>Metagenomic assembly of (sub)arctic Cyanobacteria and their associated microbiome from non-axenic cultures.</title>
        <authorList>
            <person name="Baurain D."/>
        </authorList>
    </citation>
    <scope>NUCLEOTIDE SEQUENCE [LARGE SCALE GENOMIC DNA]</scope>
    <source>
        <strain evidence="2">ULC129bin1</strain>
    </source>
</reference>
<gene>
    <name evidence="2" type="ORF">DCF25_18705</name>
</gene>
<evidence type="ECO:0000313" key="2">
    <source>
        <dbReference type="EMBL" id="PZO11840.1"/>
    </source>
</evidence>
<dbReference type="EMBL" id="QBMC01000168">
    <property type="protein sequence ID" value="PZO11840.1"/>
    <property type="molecule type" value="Genomic_DNA"/>
</dbReference>
<organism evidence="2 3">
    <name type="scientific">Leptolyngbya foveolarum</name>
    <dbReference type="NCBI Taxonomy" id="47253"/>
    <lineage>
        <taxon>Bacteria</taxon>
        <taxon>Bacillati</taxon>
        <taxon>Cyanobacteriota</taxon>
        <taxon>Cyanophyceae</taxon>
        <taxon>Leptolyngbyales</taxon>
        <taxon>Leptolyngbyaceae</taxon>
        <taxon>Leptolyngbya group</taxon>
        <taxon>Leptolyngbya</taxon>
    </lineage>
</organism>
<evidence type="ECO:0000313" key="3">
    <source>
        <dbReference type="Proteomes" id="UP000249354"/>
    </source>
</evidence>
<feature type="region of interest" description="Disordered" evidence="1">
    <location>
        <begin position="1"/>
        <end position="60"/>
    </location>
</feature>